<feature type="compositionally biased region" description="Polar residues" evidence="15">
    <location>
        <begin position="71"/>
        <end position="82"/>
    </location>
</feature>
<evidence type="ECO:0000259" key="18">
    <source>
        <dbReference type="PROSITE" id="PS51194"/>
    </source>
</evidence>
<dbReference type="PROSITE" id="PS51192">
    <property type="entry name" value="HELICASE_ATP_BIND_1"/>
    <property type="match status" value="1"/>
</dbReference>
<dbReference type="InterPro" id="IPR013824">
    <property type="entry name" value="Topo_IA_cen_sub1"/>
</dbReference>
<keyword evidence="11" id="KW-0799">Topoisomerase</keyword>
<dbReference type="GO" id="GO:0003917">
    <property type="term" value="F:DNA topoisomerase type I (single strand cut, ATP-independent) activity"/>
    <property type="evidence" value="ECO:0007669"/>
    <property type="project" value="UniProtKB-EC"/>
</dbReference>
<evidence type="ECO:0000256" key="8">
    <source>
        <dbReference type="ARBA" id="ARBA00022806"/>
    </source>
</evidence>
<comment type="similarity">
    <text evidence="3">Belongs to the type IA topoisomerase family.</text>
</comment>
<feature type="compositionally biased region" description="Polar residues" evidence="15">
    <location>
        <begin position="1485"/>
        <end position="1495"/>
    </location>
</feature>
<dbReference type="SUPFAM" id="SSF56712">
    <property type="entry name" value="Prokaryotic type I DNA topoisomerase"/>
    <property type="match status" value="1"/>
</dbReference>
<dbReference type="CDD" id="cd18787">
    <property type="entry name" value="SF2_C_DEAD"/>
    <property type="match status" value="1"/>
</dbReference>
<dbReference type="InterPro" id="IPR003602">
    <property type="entry name" value="Topo_IA_DNA-bd_dom"/>
</dbReference>
<feature type="domain" description="Topo IA-type catalytic" evidence="20">
    <location>
        <begin position="909"/>
        <end position="1436"/>
    </location>
</feature>
<dbReference type="SMART" id="SM00490">
    <property type="entry name" value="HELICc"/>
    <property type="match status" value="1"/>
</dbReference>
<evidence type="ECO:0000256" key="12">
    <source>
        <dbReference type="ARBA" id="ARBA00023125"/>
    </source>
</evidence>
<evidence type="ECO:0000256" key="3">
    <source>
        <dbReference type="ARBA" id="ARBA00009446"/>
    </source>
</evidence>
<evidence type="ECO:0000259" key="20">
    <source>
        <dbReference type="PROSITE" id="PS52039"/>
    </source>
</evidence>
<dbReference type="InterPro" id="IPR023406">
    <property type="entry name" value="Topo_IA_AS"/>
</dbReference>
<dbReference type="InterPro" id="IPR003601">
    <property type="entry name" value="Topo_IA_2"/>
</dbReference>
<evidence type="ECO:0000256" key="2">
    <source>
        <dbReference type="ARBA" id="ARBA00001946"/>
    </source>
</evidence>
<dbReference type="InterPro" id="IPR011545">
    <property type="entry name" value="DEAD/DEAH_box_helicase_dom"/>
</dbReference>
<comment type="cofactor">
    <cofactor evidence="2">
        <name>Mg(2+)</name>
        <dbReference type="ChEBI" id="CHEBI:18420"/>
    </cofactor>
</comment>
<dbReference type="GO" id="GO:0006281">
    <property type="term" value="P:DNA repair"/>
    <property type="evidence" value="ECO:0007669"/>
    <property type="project" value="TreeGrafter"/>
</dbReference>
<dbReference type="GO" id="GO:0003724">
    <property type="term" value="F:RNA helicase activity"/>
    <property type="evidence" value="ECO:0007669"/>
    <property type="project" value="InterPro"/>
</dbReference>
<evidence type="ECO:0000259" key="19">
    <source>
        <dbReference type="PROSITE" id="PS51195"/>
    </source>
</evidence>
<feature type="domain" description="Toprim" evidence="16">
    <location>
        <begin position="718"/>
        <end position="876"/>
    </location>
</feature>
<dbReference type="PANTHER" id="PTHR11390">
    <property type="entry name" value="PROKARYOTIC DNA TOPOISOMERASE"/>
    <property type="match status" value="1"/>
</dbReference>
<evidence type="ECO:0000259" key="17">
    <source>
        <dbReference type="PROSITE" id="PS51192"/>
    </source>
</evidence>
<protein>
    <recommendedName>
        <fullName evidence="4">DNA topoisomerase</fullName>
        <ecNumber evidence="4">5.6.2.1</ecNumber>
    </recommendedName>
</protein>
<feature type="region of interest" description="Disordered" evidence="15">
    <location>
        <begin position="1476"/>
        <end position="1534"/>
    </location>
</feature>
<dbReference type="Gene3D" id="1.10.290.10">
    <property type="entry name" value="Topoisomerase I, domain 4"/>
    <property type="match status" value="1"/>
</dbReference>
<dbReference type="OrthoDB" id="430051at2759"/>
<feature type="region of interest" description="Disordered" evidence="15">
    <location>
        <begin position="622"/>
        <end position="643"/>
    </location>
</feature>
<dbReference type="PROSITE" id="PS51194">
    <property type="entry name" value="HELICASE_CTER"/>
    <property type="match status" value="1"/>
</dbReference>
<dbReference type="SMART" id="SM00493">
    <property type="entry name" value="TOPRIM"/>
    <property type="match status" value="1"/>
</dbReference>
<keyword evidence="9" id="KW-0862">Zinc</keyword>
<evidence type="ECO:0000313" key="22">
    <source>
        <dbReference type="Proteomes" id="UP001153069"/>
    </source>
</evidence>
<keyword evidence="13" id="KW-0413">Isomerase</keyword>
<dbReference type="GO" id="GO:0003677">
    <property type="term" value="F:DNA binding"/>
    <property type="evidence" value="ECO:0007669"/>
    <property type="project" value="UniProtKB-KW"/>
</dbReference>
<dbReference type="InterPro" id="IPR027417">
    <property type="entry name" value="P-loop_NTPase"/>
</dbReference>
<dbReference type="InterPro" id="IPR014014">
    <property type="entry name" value="RNA_helicase_DEAD_Q_motif"/>
</dbReference>
<dbReference type="PROSITE" id="PS50880">
    <property type="entry name" value="TOPRIM"/>
    <property type="match status" value="1"/>
</dbReference>
<dbReference type="PROSITE" id="PS00396">
    <property type="entry name" value="TOPO_IA_1"/>
    <property type="match status" value="1"/>
</dbReference>
<dbReference type="Proteomes" id="UP001153069">
    <property type="component" value="Unassembled WGS sequence"/>
</dbReference>
<dbReference type="InterPro" id="IPR013497">
    <property type="entry name" value="Topo_IA_cen"/>
</dbReference>
<dbReference type="SMART" id="SM00436">
    <property type="entry name" value="TOP1Bc"/>
    <property type="match status" value="1"/>
</dbReference>
<dbReference type="FunFam" id="1.10.290.10:FF:000003">
    <property type="entry name" value="DNA topoisomerase"/>
    <property type="match status" value="1"/>
</dbReference>
<evidence type="ECO:0000256" key="14">
    <source>
        <dbReference type="PROSITE-ProRule" id="PRU00552"/>
    </source>
</evidence>
<dbReference type="GO" id="GO:0006310">
    <property type="term" value="P:DNA recombination"/>
    <property type="evidence" value="ECO:0007669"/>
    <property type="project" value="TreeGrafter"/>
</dbReference>
<dbReference type="Gene3D" id="3.40.50.140">
    <property type="match status" value="1"/>
</dbReference>
<accession>A0A9N8DUZ4</accession>
<evidence type="ECO:0000259" key="16">
    <source>
        <dbReference type="PROSITE" id="PS50880"/>
    </source>
</evidence>
<keyword evidence="10" id="KW-0067">ATP-binding</keyword>
<evidence type="ECO:0000256" key="11">
    <source>
        <dbReference type="ARBA" id="ARBA00023029"/>
    </source>
</evidence>
<feature type="domain" description="Helicase C-terminal" evidence="18">
    <location>
        <begin position="357"/>
        <end position="513"/>
    </location>
</feature>
<dbReference type="Gene3D" id="2.70.20.10">
    <property type="entry name" value="Topoisomerase I, domain 3"/>
    <property type="match status" value="1"/>
</dbReference>
<dbReference type="GO" id="GO:0005524">
    <property type="term" value="F:ATP binding"/>
    <property type="evidence" value="ECO:0007669"/>
    <property type="project" value="UniProtKB-KW"/>
</dbReference>
<name>A0A9N8DUZ4_9STRA</name>
<dbReference type="GO" id="GO:0005634">
    <property type="term" value="C:nucleus"/>
    <property type="evidence" value="ECO:0007669"/>
    <property type="project" value="TreeGrafter"/>
</dbReference>
<evidence type="ECO:0000256" key="9">
    <source>
        <dbReference type="ARBA" id="ARBA00022833"/>
    </source>
</evidence>
<keyword evidence="8 21" id="KW-0347">Helicase</keyword>
<feature type="domain" description="DEAD-box RNA helicase Q" evidence="19">
    <location>
        <begin position="104"/>
        <end position="132"/>
    </location>
</feature>
<dbReference type="InterPro" id="IPR044742">
    <property type="entry name" value="DEAD/DEAH_RhlB"/>
</dbReference>
<dbReference type="InterPro" id="IPR034144">
    <property type="entry name" value="TOPRIM_TopoIII"/>
</dbReference>
<feature type="short sequence motif" description="Q motif" evidence="14">
    <location>
        <begin position="104"/>
        <end position="132"/>
    </location>
</feature>
<gene>
    <name evidence="21" type="ORF">SEMRO_311_G114400.1</name>
</gene>
<dbReference type="CDD" id="cd00268">
    <property type="entry name" value="DEADc"/>
    <property type="match status" value="1"/>
</dbReference>
<dbReference type="SMART" id="SM00487">
    <property type="entry name" value="DEXDc"/>
    <property type="match status" value="1"/>
</dbReference>
<evidence type="ECO:0000256" key="15">
    <source>
        <dbReference type="SAM" id="MobiDB-lite"/>
    </source>
</evidence>
<dbReference type="InterPro" id="IPR001650">
    <property type="entry name" value="Helicase_C-like"/>
</dbReference>
<evidence type="ECO:0000256" key="4">
    <source>
        <dbReference type="ARBA" id="ARBA00012891"/>
    </source>
</evidence>
<feature type="domain" description="Helicase ATP-binding" evidence="17">
    <location>
        <begin position="135"/>
        <end position="326"/>
    </location>
</feature>
<keyword evidence="6" id="KW-0547">Nucleotide-binding</keyword>
<evidence type="ECO:0000256" key="1">
    <source>
        <dbReference type="ARBA" id="ARBA00000213"/>
    </source>
</evidence>
<dbReference type="EMBL" id="CAICTM010000310">
    <property type="protein sequence ID" value="CAB9507569.1"/>
    <property type="molecule type" value="Genomic_DNA"/>
</dbReference>
<dbReference type="Pfam" id="PF01751">
    <property type="entry name" value="Toprim"/>
    <property type="match status" value="1"/>
</dbReference>
<evidence type="ECO:0000256" key="6">
    <source>
        <dbReference type="ARBA" id="ARBA00022741"/>
    </source>
</evidence>
<dbReference type="Pfam" id="PF00270">
    <property type="entry name" value="DEAD"/>
    <property type="match status" value="1"/>
</dbReference>
<evidence type="ECO:0000256" key="5">
    <source>
        <dbReference type="ARBA" id="ARBA00022723"/>
    </source>
</evidence>
<dbReference type="Gene3D" id="3.40.50.300">
    <property type="entry name" value="P-loop containing nucleotide triphosphate hydrolases"/>
    <property type="match status" value="2"/>
</dbReference>
<evidence type="ECO:0000256" key="13">
    <source>
        <dbReference type="ARBA" id="ARBA00023235"/>
    </source>
</evidence>
<dbReference type="InterPro" id="IPR023405">
    <property type="entry name" value="Topo_IA_core_domain"/>
</dbReference>
<dbReference type="Pfam" id="PF01131">
    <property type="entry name" value="Topoisom_bac"/>
    <property type="match status" value="1"/>
</dbReference>
<dbReference type="GO" id="GO:0016787">
    <property type="term" value="F:hydrolase activity"/>
    <property type="evidence" value="ECO:0007669"/>
    <property type="project" value="UniProtKB-KW"/>
</dbReference>
<dbReference type="SUPFAM" id="SSF52540">
    <property type="entry name" value="P-loop containing nucleoside triphosphate hydrolases"/>
    <property type="match status" value="1"/>
</dbReference>
<dbReference type="InterPro" id="IPR014001">
    <property type="entry name" value="Helicase_ATP-bd"/>
</dbReference>
<dbReference type="Gene3D" id="1.10.460.10">
    <property type="entry name" value="Topoisomerase I, domain 2"/>
    <property type="match status" value="1"/>
</dbReference>
<dbReference type="GO" id="GO:0006265">
    <property type="term" value="P:DNA topological change"/>
    <property type="evidence" value="ECO:0007669"/>
    <property type="project" value="InterPro"/>
</dbReference>
<dbReference type="PRINTS" id="PR00417">
    <property type="entry name" value="PRTPISMRASEI"/>
</dbReference>
<reference evidence="21" key="1">
    <citation type="submission" date="2020-06" db="EMBL/GenBank/DDBJ databases">
        <authorList>
            <consortium name="Plant Systems Biology data submission"/>
        </authorList>
    </citation>
    <scope>NUCLEOTIDE SEQUENCE</scope>
    <source>
        <strain evidence="21">D6</strain>
    </source>
</reference>
<keyword evidence="12" id="KW-0238">DNA-binding</keyword>
<dbReference type="InterPro" id="IPR013825">
    <property type="entry name" value="Topo_IA_cen_sub2"/>
</dbReference>
<evidence type="ECO:0000313" key="21">
    <source>
        <dbReference type="EMBL" id="CAB9507569.1"/>
    </source>
</evidence>
<comment type="catalytic activity">
    <reaction evidence="1">
        <text>ATP-independent breakage of single-stranded DNA, followed by passage and rejoining.</text>
        <dbReference type="EC" id="5.6.2.1"/>
    </reaction>
</comment>
<organism evidence="21 22">
    <name type="scientific">Seminavis robusta</name>
    <dbReference type="NCBI Taxonomy" id="568900"/>
    <lineage>
        <taxon>Eukaryota</taxon>
        <taxon>Sar</taxon>
        <taxon>Stramenopiles</taxon>
        <taxon>Ochrophyta</taxon>
        <taxon>Bacillariophyta</taxon>
        <taxon>Bacillariophyceae</taxon>
        <taxon>Bacillariophycidae</taxon>
        <taxon>Naviculales</taxon>
        <taxon>Naviculaceae</taxon>
        <taxon>Seminavis</taxon>
    </lineage>
</organism>
<dbReference type="InterPro" id="IPR013826">
    <property type="entry name" value="Topo_IA_cen_sub3"/>
</dbReference>
<sequence length="1534" mass="168359">MTLGRRQLFGVAFSIGPTRVGRPRGFCGTTLPITTCRRSNFPSGNRSIGSNLGWKTCSTSTSSRLHHQERTTTTILSSSSARDTPPKIEISPSDHGTSPLERYDDNDTPLLDPRLIQALKRKGITTPTPIQAHGIPLLQQGFDVMASSKTGSGKTLLFALPICHRLLQQQQSSSKGPSALILNPTRELALQTASAIQDDLLSGIINKHSSNKKQTIQVALATGGANVAQQRKQAQQCDILVATPGRLLQFLDEQSISLQSVQDLICDESDRMVDLGFEDQLRRIAQVLKKQQQQRNTKRRTVLCSATFPPEVQRIAADFLHPDYYFIAVGRVGETPTGIEQTLLWVDGGAAEKRRVALRQIQSFLQNNNQNKKQSQVIVFCNTKDEAEAVGAELIQKKIVPPSKGVRVVTGDKEQRERNKSLDAFRQGKISVMVATDVAARGLDVPTIGLVVQVDAPLDVDSYTHRVGRTGRAGSKGSAVALLDGRSVGIAPALVQLLQEANQRVPAWLLGMSYTSRARALEEEVAIAAGGGSLVGSSDDIEVTTTEASFSEQDFRSSAVAGSWGSERDTSYHDFDDDAYSSLEAVGDNLLEESLDGEEELGDDNLPSDHGVRGIDLVLDSENDQDPALDPGSMEQAPAFERQRPSKKLLEFLKRLDGTNKIGPSPRPDVLSKLSQRGGSDQCLRFEYLGMFPFEEVSELLMNRGRGRDRDDDSKTTKILMVAEKPSIAKAIADALRGPGGVRQKRGISRALPIYELTLKGNVPSQFSSNEERLSGCKVLVTSVVGHVFSLGFDQQENSGRGKDPQQYFHMDVVKKSEGMTDKLRVVDHLRALAADCDHLVLWLDCDAEGENIAHEVIGVTKRAMEKRVALAQGGSSDASPQRRIHRAQFSAITREALQDAFGKLGEPDAALSRSVDARQELDLRVGVALTRLLTWRCVGLARQRFSPATKLVSYGPCQTPALSFCKDRADAIEAFVAEEFWKVQISAKTPGGQQQSEPINLQWVPPAGSTVVSNRKRGRKGGDNDENAFVEESASFDKDAAQSFVKAASQPNSVATVVNVENVAERISAPLALNTVGLLAAGSKAMGMSPKKVMQVAEKLYSAGYISYPRTETTRYDPRGFDVRSVLRAFKNTQRSEFAPTASYLLHTKYSKSGRPPQRGKDAGDHPPITCLKVATRGELNGAEWRVYDFVVRTFLGSLSDDLTFTRQVAELELNHHNGKQPPDGRCQAEQIRVDTLGFAGACPWVLRDIGAEKKQNGPKGKNDPKKHERMTFTKGMKLSIATAKLEHCQTRPPPFLQEHELIELMDANRIGTDASMAVHVTNIVNRGYVVLCDETGTLLRPPRPPRPGQKSLPRQIGRYLVPTSLGIGLIDLFQQQPNRPHKHHHRDNDDDSVQLLARPAIRAQMEDEVKQIALGKLDKEACVAKNLAWFEGRYKELFASLSRERIQKFGKSLVPTKTSLGYWRKLGAFEAPVEAPNKWRGGPTNSNGKANQSNRKKRSPSNNQGRNRRPANQGKTSNQKAGKRGSPPRVTQ</sequence>
<evidence type="ECO:0000256" key="7">
    <source>
        <dbReference type="ARBA" id="ARBA00022801"/>
    </source>
</evidence>
<dbReference type="SMART" id="SM00437">
    <property type="entry name" value="TOP1Ac"/>
    <property type="match status" value="1"/>
</dbReference>
<keyword evidence="7" id="KW-0378">Hydrolase</keyword>
<feature type="region of interest" description="Disordered" evidence="15">
    <location>
        <begin position="59"/>
        <end position="107"/>
    </location>
</feature>
<keyword evidence="22" id="KW-1185">Reference proteome</keyword>
<dbReference type="Pfam" id="PF00271">
    <property type="entry name" value="Helicase_C"/>
    <property type="match status" value="1"/>
</dbReference>
<comment type="caution">
    <text evidence="21">The sequence shown here is derived from an EMBL/GenBank/DDBJ whole genome shotgun (WGS) entry which is preliminary data.</text>
</comment>
<dbReference type="PANTHER" id="PTHR11390:SF20">
    <property type="entry name" value="DNA TOPOISOMERASE 3-BETA-1"/>
    <property type="match status" value="1"/>
</dbReference>
<dbReference type="CDD" id="cd03362">
    <property type="entry name" value="TOPRIM_TopoIA_TopoIII"/>
    <property type="match status" value="1"/>
</dbReference>
<dbReference type="InterPro" id="IPR006171">
    <property type="entry name" value="TOPRIM_dom"/>
</dbReference>
<dbReference type="PROSITE" id="PS51195">
    <property type="entry name" value="Q_MOTIF"/>
    <property type="match status" value="1"/>
</dbReference>
<keyword evidence="5" id="KW-0479">Metal-binding</keyword>
<proteinExistence type="inferred from homology"/>
<evidence type="ECO:0000256" key="10">
    <source>
        <dbReference type="ARBA" id="ARBA00022840"/>
    </source>
</evidence>
<dbReference type="InterPro" id="IPR000380">
    <property type="entry name" value="Topo_IA"/>
</dbReference>
<dbReference type="EC" id="5.6.2.1" evidence="4"/>
<dbReference type="GO" id="GO:0046872">
    <property type="term" value="F:metal ion binding"/>
    <property type="evidence" value="ECO:0007669"/>
    <property type="project" value="UniProtKB-KW"/>
</dbReference>
<dbReference type="PROSITE" id="PS52039">
    <property type="entry name" value="TOPO_IA_2"/>
    <property type="match status" value="1"/>
</dbReference>